<dbReference type="SUPFAM" id="SSF51306">
    <property type="entry name" value="LexA/Signal peptidase"/>
    <property type="match status" value="1"/>
</dbReference>
<dbReference type="Pfam" id="PF01726">
    <property type="entry name" value="LexA_DNA_bind"/>
    <property type="match status" value="1"/>
</dbReference>
<feature type="active site" description="For autocatalytic cleavage activity" evidence="12">
    <location>
        <position position="135"/>
    </location>
</feature>
<keyword evidence="4 12" id="KW-0227">DNA damage</keyword>
<dbReference type="PANTHER" id="PTHR33516:SF2">
    <property type="entry name" value="LEXA REPRESSOR-RELATED"/>
    <property type="match status" value="1"/>
</dbReference>
<feature type="active site" description="For autocatalytic cleavage activity" evidence="12">
    <location>
        <position position="174"/>
    </location>
</feature>
<dbReference type="InterPro" id="IPR006200">
    <property type="entry name" value="LexA"/>
</dbReference>
<dbReference type="InterPro" id="IPR039418">
    <property type="entry name" value="LexA-like"/>
</dbReference>
<keyword evidence="6 12" id="KW-0068">Autocatalytic cleavage</keyword>
<feature type="domain" description="LexA repressor DNA-binding" evidence="15">
    <location>
        <begin position="7"/>
        <end position="70"/>
    </location>
</feature>
<evidence type="ECO:0000256" key="6">
    <source>
        <dbReference type="ARBA" id="ARBA00022813"/>
    </source>
</evidence>
<comment type="catalytic activity">
    <reaction evidence="12">
        <text>Hydrolysis of Ala-|-Gly bond in repressor LexA.</text>
        <dbReference type="EC" id="3.4.21.88"/>
    </reaction>
</comment>
<accession>A0ABZ2J526</accession>
<dbReference type="InterPro" id="IPR036390">
    <property type="entry name" value="WH_DNA-bd_sf"/>
</dbReference>
<evidence type="ECO:0000256" key="3">
    <source>
        <dbReference type="ARBA" id="ARBA00022705"/>
    </source>
</evidence>
<comment type="function">
    <text evidence="12">Represses a number of genes involved in the response to DNA damage (SOS response), including recA and lexA. In the presence of single-stranded DNA, RecA interacts with LexA causing an autocatalytic cleavage which disrupts the DNA-binding part of LexA, leading to derepression of the SOS regulon and eventually DNA repair.</text>
</comment>
<dbReference type="InterPro" id="IPR036388">
    <property type="entry name" value="WH-like_DNA-bd_sf"/>
</dbReference>
<keyword evidence="7 12" id="KW-0805">Transcription regulation</keyword>
<organism evidence="16 17">
    <name type="scientific">Candidatus Dehalogenimonas loeffleri</name>
    <dbReference type="NCBI Taxonomy" id="3127115"/>
    <lineage>
        <taxon>Bacteria</taxon>
        <taxon>Bacillati</taxon>
        <taxon>Chloroflexota</taxon>
        <taxon>Dehalococcoidia</taxon>
        <taxon>Dehalococcoidales</taxon>
        <taxon>Dehalococcoidaceae</taxon>
        <taxon>Dehalogenimonas</taxon>
    </lineage>
</organism>
<dbReference type="NCBIfam" id="TIGR00498">
    <property type="entry name" value="lexA"/>
    <property type="match status" value="1"/>
</dbReference>
<evidence type="ECO:0000256" key="10">
    <source>
        <dbReference type="ARBA" id="ARBA00023204"/>
    </source>
</evidence>
<dbReference type="EMBL" id="CP146612">
    <property type="protein sequence ID" value="WWX26006.1"/>
    <property type="molecule type" value="Genomic_DNA"/>
</dbReference>
<evidence type="ECO:0000256" key="12">
    <source>
        <dbReference type="HAMAP-Rule" id="MF_00015"/>
    </source>
</evidence>
<keyword evidence="2 12" id="KW-0678">Repressor</keyword>
<evidence type="ECO:0000256" key="11">
    <source>
        <dbReference type="ARBA" id="ARBA00023236"/>
    </source>
</evidence>
<dbReference type="CDD" id="cd06529">
    <property type="entry name" value="S24_LexA-like"/>
    <property type="match status" value="1"/>
</dbReference>
<keyword evidence="11 12" id="KW-0742">SOS response</keyword>
<feature type="domain" description="Peptidase S24/S26A/S26B/S26C" evidence="14">
    <location>
        <begin position="85"/>
        <end position="210"/>
    </location>
</feature>
<keyword evidence="5 12" id="KW-0378">Hydrolase</keyword>
<feature type="site" description="Cleavage; by autolysis" evidence="12">
    <location>
        <begin position="92"/>
        <end position="93"/>
    </location>
</feature>
<dbReference type="RefSeq" id="WP_338738738.1">
    <property type="nucleotide sequence ID" value="NZ_CP146612.1"/>
</dbReference>
<comment type="similarity">
    <text evidence="1 12 13">Belongs to the peptidase S24 family.</text>
</comment>
<comment type="subunit">
    <text evidence="12">Homodimer.</text>
</comment>
<evidence type="ECO:0000256" key="8">
    <source>
        <dbReference type="ARBA" id="ARBA00023125"/>
    </source>
</evidence>
<evidence type="ECO:0000313" key="16">
    <source>
        <dbReference type="EMBL" id="WWX26006.1"/>
    </source>
</evidence>
<dbReference type="InterPro" id="IPR006197">
    <property type="entry name" value="Peptidase_S24_LexA"/>
</dbReference>
<dbReference type="HAMAP" id="MF_00015">
    <property type="entry name" value="LexA"/>
    <property type="match status" value="1"/>
</dbReference>
<dbReference type="PANTHER" id="PTHR33516">
    <property type="entry name" value="LEXA REPRESSOR"/>
    <property type="match status" value="1"/>
</dbReference>
<dbReference type="InterPro" id="IPR006199">
    <property type="entry name" value="LexA_DNA-bd_dom"/>
</dbReference>
<keyword evidence="17" id="KW-1185">Reference proteome</keyword>
<keyword evidence="9 12" id="KW-0804">Transcription</keyword>
<evidence type="ECO:0000256" key="5">
    <source>
        <dbReference type="ARBA" id="ARBA00022801"/>
    </source>
</evidence>
<dbReference type="InterPro" id="IPR050077">
    <property type="entry name" value="LexA_repressor"/>
</dbReference>
<dbReference type="Gene3D" id="1.10.10.10">
    <property type="entry name" value="Winged helix-like DNA-binding domain superfamily/Winged helix DNA-binding domain"/>
    <property type="match status" value="1"/>
</dbReference>
<dbReference type="Proteomes" id="UP001375370">
    <property type="component" value="Chromosome"/>
</dbReference>
<evidence type="ECO:0000259" key="14">
    <source>
        <dbReference type="Pfam" id="PF00717"/>
    </source>
</evidence>
<evidence type="ECO:0000313" key="17">
    <source>
        <dbReference type="Proteomes" id="UP001375370"/>
    </source>
</evidence>
<evidence type="ECO:0000256" key="1">
    <source>
        <dbReference type="ARBA" id="ARBA00007484"/>
    </source>
</evidence>
<dbReference type="InterPro" id="IPR036286">
    <property type="entry name" value="LexA/Signal_pep-like_sf"/>
</dbReference>
<protein>
    <recommendedName>
        <fullName evidence="12">LexA repressor</fullName>
        <ecNumber evidence="12">3.4.21.88</ecNumber>
    </recommendedName>
</protein>
<evidence type="ECO:0000259" key="15">
    <source>
        <dbReference type="Pfam" id="PF01726"/>
    </source>
</evidence>
<dbReference type="InterPro" id="IPR015927">
    <property type="entry name" value="Peptidase_S24_S26A/B/C"/>
</dbReference>
<proteinExistence type="inferred from homology"/>
<reference evidence="16 17" key="1">
    <citation type="submission" date="2024-03" db="EMBL/GenBank/DDBJ databases">
        <title>A Dehalogenimonas Isolated from Estuarine Sediments Dihaloeliminates Chlorinated Alkanes.</title>
        <authorList>
            <person name="Yang Y."/>
            <person name="Wang H."/>
        </authorList>
    </citation>
    <scope>NUCLEOTIDE SEQUENCE [LARGE SCALE GENOMIC DNA]</scope>
    <source>
        <strain evidence="16 17">W</strain>
    </source>
</reference>
<feature type="DNA-binding region" description="H-T-H motif" evidence="12">
    <location>
        <begin position="33"/>
        <end position="53"/>
    </location>
</feature>
<keyword evidence="8 12" id="KW-0238">DNA-binding</keyword>
<dbReference type="PRINTS" id="PR00726">
    <property type="entry name" value="LEXASERPTASE"/>
</dbReference>
<evidence type="ECO:0000256" key="13">
    <source>
        <dbReference type="RuleBase" id="RU003991"/>
    </source>
</evidence>
<keyword evidence="3 12" id="KW-0235">DNA replication</keyword>
<evidence type="ECO:0000256" key="2">
    <source>
        <dbReference type="ARBA" id="ARBA00022491"/>
    </source>
</evidence>
<dbReference type="Pfam" id="PF00717">
    <property type="entry name" value="Peptidase_S24"/>
    <property type="match status" value="1"/>
</dbReference>
<evidence type="ECO:0000256" key="9">
    <source>
        <dbReference type="ARBA" id="ARBA00023163"/>
    </source>
</evidence>
<dbReference type="GO" id="GO:0004252">
    <property type="term" value="F:serine-type endopeptidase activity"/>
    <property type="evidence" value="ECO:0007669"/>
    <property type="project" value="UniProtKB-EC"/>
</dbReference>
<dbReference type="Gene3D" id="2.10.109.10">
    <property type="entry name" value="Umud Fragment, subunit A"/>
    <property type="match status" value="1"/>
</dbReference>
<name>A0ABZ2J526_9CHLR</name>
<evidence type="ECO:0000256" key="4">
    <source>
        <dbReference type="ARBA" id="ARBA00022763"/>
    </source>
</evidence>
<keyword evidence="10 12" id="KW-0234">DNA repair</keyword>
<gene>
    <name evidence="12 16" type="primary">lexA</name>
    <name evidence="16" type="ORF">V8247_03320</name>
</gene>
<dbReference type="SUPFAM" id="SSF46785">
    <property type="entry name" value="Winged helix' DNA-binding domain"/>
    <property type="match status" value="1"/>
</dbReference>
<sequence length="217" mass="24229">MPRTARKTMSERQLKMLDFIRGYFNDFGIPPSIRDIVTGCKISSTSVADYNLKHLERAGYIRRHKDVSRGIELLGAEGRPRQLVPLLGKIAAGRPIPVPDVDTWKPELAAENVDVPETMIGHRKNVFALKVRGNSMIDALVNDGDIVIMQAANDVENGQMAAVWLKSEKEATLKRVFKQDDGKIRLQPANALMTPMYENAKNVVIQGRVIGVLRKVE</sequence>
<dbReference type="EC" id="3.4.21.88" evidence="12"/>
<evidence type="ECO:0000256" key="7">
    <source>
        <dbReference type="ARBA" id="ARBA00023015"/>
    </source>
</evidence>